<feature type="region of interest" description="Disordered" evidence="11">
    <location>
        <begin position="636"/>
        <end position="671"/>
    </location>
</feature>
<dbReference type="PROSITE" id="PS00108">
    <property type="entry name" value="PROTEIN_KINASE_ST"/>
    <property type="match status" value="1"/>
</dbReference>
<keyword evidence="4" id="KW-0808">Transferase</keyword>
<dbReference type="GO" id="GO:0030447">
    <property type="term" value="P:filamentous growth"/>
    <property type="evidence" value="ECO:0007669"/>
    <property type="project" value="UniProtKB-ARBA"/>
</dbReference>
<dbReference type="AlphaFoldDB" id="A0A448YFX3"/>
<dbReference type="Gene3D" id="3.30.200.20">
    <property type="entry name" value="Phosphorylase Kinase, domain 1"/>
    <property type="match status" value="1"/>
</dbReference>
<feature type="region of interest" description="Disordered" evidence="11">
    <location>
        <begin position="113"/>
        <end position="132"/>
    </location>
</feature>
<evidence type="ECO:0000259" key="12">
    <source>
        <dbReference type="PROSITE" id="PS50011"/>
    </source>
</evidence>
<dbReference type="GO" id="GO:0000196">
    <property type="term" value="P:cell integrity MAPK cascade"/>
    <property type="evidence" value="ECO:0007669"/>
    <property type="project" value="UniProtKB-ARBA"/>
</dbReference>
<evidence type="ECO:0000256" key="3">
    <source>
        <dbReference type="ARBA" id="ARBA00022527"/>
    </source>
</evidence>
<evidence type="ECO:0000256" key="9">
    <source>
        <dbReference type="ARBA" id="ARBA00048679"/>
    </source>
</evidence>
<dbReference type="EC" id="2.7.11.1" evidence="2"/>
<dbReference type="GO" id="GO:0004674">
    <property type="term" value="F:protein serine/threonine kinase activity"/>
    <property type="evidence" value="ECO:0007669"/>
    <property type="project" value="UniProtKB-KW"/>
</dbReference>
<evidence type="ECO:0000256" key="11">
    <source>
        <dbReference type="SAM" id="MobiDB-lite"/>
    </source>
</evidence>
<dbReference type="InterPro" id="IPR011009">
    <property type="entry name" value="Kinase-like_dom_sf"/>
</dbReference>
<dbReference type="GO" id="GO:0010606">
    <property type="term" value="P:positive regulation of cytoplasmic mRNA processing body assembly"/>
    <property type="evidence" value="ECO:0007669"/>
    <property type="project" value="UniProtKB-ARBA"/>
</dbReference>
<feature type="compositionally biased region" description="Low complexity" evidence="11">
    <location>
        <begin position="115"/>
        <end position="128"/>
    </location>
</feature>
<feature type="compositionally biased region" description="Basic and acidic residues" evidence="11">
    <location>
        <begin position="29"/>
        <end position="42"/>
    </location>
</feature>
<evidence type="ECO:0000256" key="5">
    <source>
        <dbReference type="ARBA" id="ARBA00022741"/>
    </source>
</evidence>
<feature type="domain" description="Protein kinase" evidence="12">
    <location>
        <begin position="161"/>
        <end position="421"/>
    </location>
</feature>
<dbReference type="InterPro" id="IPR017441">
    <property type="entry name" value="Protein_kinase_ATP_BS"/>
</dbReference>
<proteinExistence type="inferred from homology"/>
<evidence type="ECO:0000256" key="10">
    <source>
        <dbReference type="PROSITE-ProRule" id="PRU10141"/>
    </source>
</evidence>
<dbReference type="FunFam" id="1.10.510.10:FF:000534">
    <property type="entry name" value="Serine/threonine-protein kinase PKH2"/>
    <property type="match status" value="1"/>
</dbReference>
<feature type="compositionally biased region" description="Acidic residues" evidence="11">
    <location>
        <begin position="652"/>
        <end position="664"/>
    </location>
</feature>
<feature type="region of interest" description="Disordered" evidence="11">
    <location>
        <begin position="29"/>
        <end position="51"/>
    </location>
</feature>
<feature type="compositionally biased region" description="Polar residues" evidence="11">
    <location>
        <begin position="844"/>
        <end position="854"/>
    </location>
</feature>
<feature type="region of interest" description="Disordered" evidence="11">
    <location>
        <begin position="74"/>
        <end position="108"/>
    </location>
</feature>
<feature type="region of interest" description="Disordered" evidence="11">
    <location>
        <begin position="453"/>
        <end position="577"/>
    </location>
</feature>
<dbReference type="InParanoid" id="A0A448YFX3"/>
<feature type="compositionally biased region" description="Polar residues" evidence="11">
    <location>
        <begin position="892"/>
        <end position="903"/>
    </location>
</feature>
<keyword evidence="5 10" id="KW-0547">Nucleotide-binding</keyword>
<organism evidence="13 14">
    <name type="scientific">Brettanomyces naardenensis</name>
    <name type="common">Yeast</name>
    <dbReference type="NCBI Taxonomy" id="13370"/>
    <lineage>
        <taxon>Eukaryota</taxon>
        <taxon>Fungi</taxon>
        <taxon>Dikarya</taxon>
        <taxon>Ascomycota</taxon>
        <taxon>Saccharomycotina</taxon>
        <taxon>Pichiomycetes</taxon>
        <taxon>Pichiales</taxon>
        <taxon>Pichiaceae</taxon>
        <taxon>Brettanomyces</taxon>
    </lineage>
</organism>
<evidence type="ECO:0000256" key="6">
    <source>
        <dbReference type="ARBA" id="ARBA00022777"/>
    </source>
</evidence>
<evidence type="ECO:0000256" key="8">
    <source>
        <dbReference type="ARBA" id="ARBA00047899"/>
    </source>
</evidence>
<dbReference type="InterPro" id="IPR050236">
    <property type="entry name" value="Ser_Thr_kinase_AGC"/>
</dbReference>
<dbReference type="Pfam" id="PF00069">
    <property type="entry name" value="Pkinase"/>
    <property type="match status" value="1"/>
</dbReference>
<protein>
    <recommendedName>
        <fullName evidence="2">non-specific serine/threonine protein kinase</fullName>
        <ecNumber evidence="2">2.7.11.1</ecNumber>
    </recommendedName>
</protein>
<dbReference type="FunFam" id="3.30.200.20:FF:000191">
    <property type="entry name" value="3-phosphoinositide-dependent protein kinase 2-like"/>
    <property type="match status" value="1"/>
</dbReference>
<dbReference type="InterPro" id="IPR000719">
    <property type="entry name" value="Prot_kinase_dom"/>
</dbReference>
<evidence type="ECO:0000256" key="2">
    <source>
        <dbReference type="ARBA" id="ARBA00012513"/>
    </source>
</evidence>
<sequence>MSQDNSGLGAGTDDISDLYEAYMKGMNEKNDDFKEDSRIESHRRSHSYNNHINGWANNVARADIYEDNRLVGLEREHSDRKSSNSSDSASSGGSNKVSPDSQSNSINNVGAVNASISSSSTHTPLRSSSWEDRGAARIVTKETDAAGNVITKVQKKSVRDFEFTKELGDGSYSTVMLGTDTTTGTVYAIKMLDKRHIIREKKVKYVNIEKNALNKLNKARGIVHLYYTFQDQRSLYFVLEYAPNGELLSLIKKYGSLTVEACHYYSAQLIDVIDYMHSHGVVHRDIKPENILIGSDNTILVTDFGTAKIVDRQDDGSFPTDIRASSFVGTAEYVSPELLNDKYCGMPADVWAFGCIVYQMIAGKPPFKGSNEYQTFQKVIKLQYAFSAGFPTVVRDLVKRILILKPRDRLTVAQVKAHFWFRDVNWEDGSVWDTAPPEPLGPYKLSAQAMMPVPELDNGSAPGGSYHPRPSNISQRTSGSSQHSNQSSSAPNRPSSAPLAAQVALGNIPPRSSSQPYSSSIPSSAPTTPSQRHHSSSDLIPGTNIPRPRLNTRVSRARSSQKATSSSSHKSSDTDLPAMSSLDLNWAEFFRHPDERVIKAGMVEVLKYSTADFEKKFKGTMAESPLGYSNREVGNVTPADTSSDAITFTDPFDNDDEDTAEDMQDSEKKSSSSRLRNFFSYRRPSGSEPAFRSRVLVVTTFGRALLFIQHHDRRHSKYEKYAEIDLTNPQVRFVEVIGERRPKSGSSLRNGTFAIVSTSVTLAFEVQRQEVGLWTGSLANARILEQERILRSLVEPSEGGEAAIAAAGIAASKSPRVAQVGGFSTDKPINKKGRKPPPLLPATMRTTPTDSSQARDMGRKSSDTDSGRSQRLEENRILSDNSPMITAAANKAVSNSSPSSGFYTPSRPITGLNSRMLARSRNK</sequence>
<dbReference type="InterPro" id="IPR039046">
    <property type="entry name" value="PDPK1"/>
</dbReference>
<dbReference type="PROSITE" id="PS50011">
    <property type="entry name" value="PROTEIN_KINASE_DOM"/>
    <property type="match status" value="1"/>
</dbReference>
<keyword evidence="7 10" id="KW-0067">ATP-binding</keyword>
<feature type="compositionally biased region" description="Polar residues" evidence="11">
    <location>
        <begin position="99"/>
        <end position="108"/>
    </location>
</feature>
<dbReference type="Gene3D" id="1.10.510.10">
    <property type="entry name" value="Transferase(Phosphotransferase) domain 1"/>
    <property type="match status" value="1"/>
</dbReference>
<dbReference type="InterPro" id="IPR008271">
    <property type="entry name" value="Ser/Thr_kinase_AS"/>
</dbReference>
<name>A0A448YFX3_BRENA</name>
<dbReference type="GO" id="GO:0005524">
    <property type="term" value="F:ATP binding"/>
    <property type="evidence" value="ECO:0007669"/>
    <property type="project" value="UniProtKB-UniRule"/>
</dbReference>
<dbReference type="PANTHER" id="PTHR24356:SF163">
    <property type="entry name" value="3-PHOSPHOINOSITIDE-DEPENDENT PROTEIN KINASE 1-RELATED"/>
    <property type="match status" value="1"/>
</dbReference>
<comment type="catalytic activity">
    <reaction evidence="9">
        <text>L-seryl-[protein] + ATP = O-phospho-L-seryl-[protein] + ADP + H(+)</text>
        <dbReference type="Rhea" id="RHEA:17989"/>
        <dbReference type="Rhea" id="RHEA-COMP:9863"/>
        <dbReference type="Rhea" id="RHEA-COMP:11604"/>
        <dbReference type="ChEBI" id="CHEBI:15378"/>
        <dbReference type="ChEBI" id="CHEBI:29999"/>
        <dbReference type="ChEBI" id="CHEBI:30616"/>
        <dbReference type="ChEBI" id="CHEBI:83421"/>
        <dbReference type="ChEBI" id="CHEBI:456216"/>
        <dbReference type="EC" id="2.7.11.1"/>
    </reaction>
</comment>
<evidence type="ECO:0000256" key="7">
    <source>
        <dbReference type="ARBA" id="ARBA00022840"/>
    </source>
</evidence>
<reference evidence="13 14" key="1">
    <citation type="submission" date="2018-12" db="EMBL/GenBank/DDBJ databases">
        <authorList>
            <person name="Tiukova I."/>
            <person name="Dainat J."/>
        </authorList>
    </citation>
    <scope>NUCLEOTIDE SEQUENCE [LARGE SCALE GENOMIC DNA]</scope>
</reference>
<dbReference type="PANTHER" id="PTHR24356">
    <property type="entry name" value="SERINE/THREONINE-PROTEIN KINASE"/>
    <property type="match status" value="1"/>
</dbReference>
<dbReference type="GO" id="GO:0032511">
    <property type="term" value="P:late endosome to vacuole transport via multivesicular body sorting pathway"/>
    <property type="evidence" value="ECO:0007669"/>
    <property type="project" value="UniProtKB-ARBA"/>
</dbReference>
<feature type="compositionally biased region" description="Low complexity" evidence="11">
    <location>
        <begin position="509"/>
        <end position="530"/>
    </location>
</feature>
<dbReference type="OrthoDB" id="347657at2759"/>
<dbReference type="CDD" id="cd05581">
    <property type="entry name" value="STKc_PDK1"/>
    <property type="match status" value="1"/>
</dbReference>
<comment type="similarity">
    <text evidence="1">Belongs to the protein kinase superfamily. AGC Ser/Thr protein kinase family. PDPK1 subfamily.</text>
</comment>
<gene>
    <name evidence="13" type="ORF">BRENAR_LOCUS591</name>
</gene>
<feature type="region of interest" description="Disordered" evidence="11">
    <location>
        <begin position="815"/>
        <end position="923"/>
    </location>
</feature>
<evidence type="ECO:0000313" key="13">
    <source>
        <dbReference type="EMBL" id="VEU19855.1"/>
    </source>
</evidence>
<feature type="compositionally biased region" description="Low complexity" evidence="11">
    <location>
        <begin position="478"/>
        <end position="501"/>
    </location>
</feature>
<keyword evidence="6" id="KW-0418">Kinase</keyword>
<dbReference type="PROSITE" id="PS00107">
    <property type="entry name" value="PROTEIN_KINASE_ATP"/>
    <property type="match status" value="1"/>
</dbReference>
<comment type="catalytic activity">
    <reaction evidence="8">
        <text>L-threonyl-[protein] + ATP = O-phospho-L-threonyl-[protein] + ADP + H(+)</text>
        <dbReference type="Rhea" id="RHEA:46608"/>
        <dbReference type="Rhea" id="RHEA-COMP:11060"/>
        <dbReference type="Rhea" id="RHEA-COMP:11605"/>
        <dbReference type="ChEBI" id="CHEBI:15378"/>
        <dbReference type="ChEBI" id="CHEBI:30013"/>
        <dbReference type="ChEBI" id="CHEBI:30616"/>
        <dbReference type="ChEBI" id="CHEBI:61977"/>
        <dbReference type="ChEBI" id="CHEBI:456216"/>
        <dbReference type="EC" id="2.7.11.1"/>
    </reaction>
</comment>
<keyword evidence="3" id="KW-0723">Serine/threonine-protein kinase</keyword>
<feature type="compositionally biased region" description="Low complexity" evidence="11">
    <location>
        <begin position="557"/>
        <end position="569"/>
    </location>
</feature>
<feature type="binding site" evidence="10">
    <location>
        <position position="190"/>
    </location>
    <ligand>
        <name>ATP</name>
        <dbReference type="ChEBI" id="CHEBI:30616"/>
    </ligand>
</feature>
<dbReference type="FunCoup" id="A0A448YFX3">
    <property type="interactions" value="370"/>
</dbReference>
<keyword evidence="14" id="KW-1185">Reference proteome</keyword>
<dbReference type="SMART" id="SM00220">
    <property type="entry name" value="S_TKc"/>
    <property type="match status" value="1"/>
</dbReference>
<dbReference type="STRING" id="13370.A0A448YFX3"/>
<feature type="compositionally biased region" description="Basic and acidic residues" evidence="11">
    <location>
        <begin position="856"/>
        <end position="877"/>
    </location>
</feature>
<dbReference type="SUPFAM" id="SSF56112">
    <property type="entry name" value="Protein kinase-like (PK-like)"/>
    <property type="match status" value="1"/>
</dbReference>
<evidence type="ECO:0000313" key="14">
    <source>
        <dbReference type="Proteomes" id="UP000290900"/>
    </source>
</evidence>
<dbReference type="Proteomes" id="UP000290900">
    <property type="component" value="Unassembled WGS sequence"/>
</dbReference>
<evidence type="ECO:0000256" key="1">
    <source>
        <dbReference type="ARBA" id="ARBA00010006"/>
    </source>
</evidence>
<accession>A0A448YFX3</accession>
<dbReference type="GO" id="GO:0060211">
    <property type="term" value="P:regulation of nuclear-transcribed mRNA poly(A) tail shortening"/>
    <property type="evidence" value="ECO:0007669"/>
    <property type="project" value="UniProtKB-ARBA"/>
</dbReference>
<evidence type="ECO:0000256" key="4">
    <source>
        <dbReference type="ARBA" id="ARBA00022679"/>
    </source>
</evidence>
<dbReference type="EMBL" id="CAACVR010000001">
    <property type="protein sequence ID" value="VEU19855.1"/>
    <property type="molecule type" value="Genomic_DNA"/>
</dbReference>
<feature type="compositionally biased region" description="Low complexity" evidence="11">
    <location>
        <begin position="83"/>
        <end position="98"/>
    </location>
</feature>